<dbReference type="PANTHER" id="PTHR36749:SF1">
    <property type="entry name" value="F7O18.3 PROTEIN"/>
    <property type="match status" value="1"/>
</dbReference>
<gene>
    <name evidence="3" type="ORF">CSSPTR1EN2_LOCUS3289</name>
</gene>
<evidence type="ECO:0000313" key="3">
    <source>
        <dbReference type="EMBL" id="CAK9196069.1"/>
    </source>
</evidence>
<feature type="region of interest" description="Disordered" evidence="2">
    <location>
        <begin position="204"/>
        <end position="224"/>
    </location>
</feature>
<feature type="region of interest" description="Disordered" evidence="2">
    <location>
        <begin position="1"/>
        <end position="65"/>
    </location>
</feature>
<feature type="compositionally biased region" description="Basic and acidic residues" evidence="2">
    <location>
        <begin position="46"/>
        <end position="57"/>
    </location>
</feature>
<reference evidence="3" key="1">
    <citation type="submission" date="2024-02" db="EMBL/GenBank/DDBJ databases">
        <authorList>
            <consortium name="ELIXIR-Norway"/>
            <consortium name="Elixir Norway"/>
        </authorList>
    </citation>
    <scope>NUCLEOTIDE SEQUENCE</scope>
</reference>
<evidence type="ECO:0000256" key="1">
    <source>
        <dbReference type="SAM" id="Coils"/>
    </source>
</evidence>
<organism evidence="3 4">
    <name type="scientific">Sphagnum troendelagicum</name>
    <dbReference type="NCBI Taxonomy" id="128251"/>
    <lineage>
        <taxon>Eukaryota</taxon>
        <taxon>Viridiplantae</taxon>
        <taxon>Streptophyta</taxon>
        <taxon>Embryophyta</taxon>
        <taxon>Bryophyta</taxon>
        <taxon>Sphagnophytina</taxon>
        <taxon>Sphagnopsida</taxon>
        <taxon>Sphagnales</taxon>
        <taxon>Sphagnaceae</taxon>
        <taxon>Sphagnum</taxon>
    </lineage>
</organism>
<dbReference type="Proteomes" id="UP001497512">
    <property type="component" value="Chromosome 11"/>
</dbReference>
<sequence length="388" mass="43211">MAKDSLFGGLPPPVAPQPNSTTTSAASRADSKPPIPLTSAAPITKRAGDAKPKEGKRVRFQPTTMEASSEQVVEAMAKIAIHIGNPGKFSKASKLVLQLLQAGSVNLDTAEPFFRILKAAMLCPSHATDAALRSDYQALFNAVHEKLECFSGAQRMQIEVWELWVLVANDLYTDDTFVFSKASSRVRQVIDSLPEATEEENLLEMRDTIEGPTLPEESLSDRRGNVELQCTTSNTEEESDPFGLNALLPKVSKKEERARRKLEEEATSKKAQEEARGLLREQREAVLNCLKLAADHYKVQWAQTIIDILVKHAYDNALKFTSVQRNAIENLWTSVREQQMRRKQGKSSSSKLDVTSFERLQHQYSRETISIRRAVGSSGERSAEQWLG</sequence>
<evidence type="ECO:0000256" key="2">
    <source>
        <dbReference type="SAM" id="MobiDB-lite"/>
    </source>
</evidence>
<name>A0ABP0TGR7_9BRYO</name>
<protein>
    <submittedName>
        <fullName evidence="3">Uncharacterized protein</fullName>
    </submittedName>
</protein>
<keyword evidence="4" id="KW-1185">Reference proteome</keyword>
<dbReference type="EMBL" id="OZ019903">
    <property type="protein sequence ID" value="CAK9196069.1"/>
    <property type="molecule type" value="Genomic_DNA"/>
</dbReference>
<dbReference type="PANTHER" id="PTHR36749">
    <property type="entry name" value="F7O18.3 PROTEIN"/>
    <property type="match status" value="1"/>
</dbReference>
<keyword evidence="1" id="KW-0175">Coiled coil</keyword>
<evidence type="ECO:0000313" key="4">
    <source>
        <dbReference type="Proteomes" id="UP001497512"/>
    </source>
</evidence>
<proteinExistence type="predicted"/>
<feature type="coiled-coil region" evidence="1">
    <location>
        <begin position="252"/>
        <end position="281"/>
    </location>
</feature>
<accession>A0ABP0TGR7</accession>